<name>A0A0N1HNJ0_9EURO</name>
<dbReference type="PANTHER" id="PTHR43142:SF5">
    <property type="entry name" value="CARBOXYLIC ESTER HYDROLASE"/>
    <property type="match status" value="1"/>
</dbReference>
<dbReference type="Pfam" id="PF00135">
    <property type="entry name" value="COesterase"/>
    <property type="match status" value="1"/>
</dbReference>
<keyword evidence="3" id="KW-1185">Reference proteome</keyword>
<gene>
    <name evidence="2" type="ORF">AB675_10046</name>
</gene>
<dbReference type="EMBL" id="LFJN01000029">
    <property type="protein sequence ID" value="KPI36645.1"/>
    <property type="molecule type" value="Genomic_DNA"/>
</dbReference>
<protein>
    <submittedName>
        <fullName evidence="2">Para-nitrobenzyl esterase</fullName>
    </submittedName>
</protein>
<sequence length="613" mass="68246">MANVQRPSGRLPYTGSTYTLDHVQLGPLKGRLIQSQHYPKGTIAQFRSIPYATVPRRFSPCLPLDAIPADFDDRPHRDFTTFGAACPQVDGKSDTWFGSYGGRLEDDIGIALDEFTCLNLTISVPEHALAAKDPAKLLPVMVYVHGGGLQEGVGHVDGLHANGPLAAYSAHISQPVVTVNIGYRLNWLGSLVCQDVFDEYKADPSTSPYGPFNLTIQDQRAAFSWIKKFIGGFDGDSNNITAFAESAGSISLVYHAAGSEERLFDRAILQSGPVFGNASFEQKDLEYKALLKHFGIEAPTASERLEKLRQVPLADLVKYGGQHIFPFLDDEGEQTVFPRGKPTFIGQNNLLASCSWLGDVIVGDDFFEGDTFRGLVRNASPVRFVEAVVSAFPGQSAATLLQEYDMPLTAELAAQCDSNLFWQNLMTLAGDMWLSEPIHRQAQQLAGHKLDGNSKRKIYRYSFGPSNPFPGSTQSHVTGHHFIEILFVFLTLLDRYPKHRDRWLQRQAEETAKRWILFANGKEPWEEYKIDEQHDARDAMIAICDDIRGWHSKTVAEDKKESQSDPWGPRRYAGWKAISDAYESMRTPDMDEDAWQQAVHEARMKILAGAVGS</sequence>
<proteinExistence type="predicted"/>
<dbReference type="OrthoDB" id="3200163at2759"/>
<dbReference type="STRING" id="1664694.A0A0N1HNJ0"/>
<comment type="caution">
    <text evidence="2">The sequence shown here is derived from an EMBL/GenBank/DDBJ whole genome shotgun (WGS) entry which is preliminary data.</text>
</comment>
<dbReference type="Proteomes" id="UP000038010">
    <property type="component" value="Unassembled WGS sequence"/>
</dbReference>
<dbReference type="ESTHER" id="9euro-a0a0n1hnj0">
    <property type="family name" value="Fungal_carboxylesterase_lipase"/>
</dbReference>
<dbReference type="InterPro" id="IPR029058">
    <property type="entry name" value="AB_hydrolase_fold"/>
</dbReference>
<organism evidence="2 3">
    <name type="scientific">Cyphellophora attinorum</name>
    <dbReference type="NCBI Taxonomy" id="1664694"/>
    <lineage>
        <taxon>Eukaryota</taxon>
        <taxon>Fungi</taxon>
        <taxon>Dikarya</taxon>
        <taxon>Ascomycota</taxon>
        <taxon>Pezizomycotina</taxon>
        <taxon>Eurotiomycetes</taxon>
        <taxon>Chaetothyriomycetidae</taxon>
        <taxon>Chaetothyriales</taxon>
        <taxon>Cyphellophoraceae</taxon>
        <taxon>Cyphellophora</taxon>
    </lineage>
</organism>
<dbReference type="RefSeq" id="XP_017996608.1">
    <property type="nucleotide sequence ID" value="XM_018138787.1"/>
</dbReference>
<dbReference type="PANTHER" id="PTHR43142">
    <property type="entry name" value="CARBOXYLIC ESTER HYDROLASE"/>
    <property type="match status" value="1"/>
</dbReference>
<dbReference type="GeneID" id="28730667"/>
<dbReference type="InterPro" id="IPR002018">
    <property type="entry name" value="CarbesteraseB"/>
</dbReference>
<dbReference type="VEuPathDB" id="FungiDB:AB675_10046"/>
<evidence type="ECO:0000259" key="1">
    <source>
        <dbReference type="Pfam" id="PF00135"/>
    </source>
</evidence>
<evidence type="ECO:0000313" key="3">
    <source>
        <dbReference type="Proteomes" id="UP000038010"/>
    </source>
</evidence>
<dbReference type="SUPFAM" id="SSF53474">
    <property type="entry name" value="alpha/beta-Hydrolases"/>
    <property type="match status" value="1"/>
</dbReference>
<dbReference type="Gene3D" id="3.40.50.1820">
    <property type="entry name" value="alpha/beta hydrolase"/>
    <property type="match status" value="1"/>
</dbReference>
<evidence type="ECO:0000313" key="2">
    <source>
        <dbReference type="EMBL" id="KPI36645.1"/>
    </source>
</evidence>
<dbReference type="AlphaFoldDB" id="A0A0N1HNJ0"/>
<reference evidence="2 3" key="1">
    <citation type="submission" date="2015-06" db="EMBL/GenBank/DDBJ databases">
        <title>Draft genome of the ant-associated black yeast Phialophora attae CBS 131958.</title>
        <authorList>
            <person name="Moreno L.F."/>
            <person name="Stielow B.J."/>
            <person name="de Hoog S."/>
            <person name="Vicente V.A."/>
            <person name="Weiss V.A."/>
            <person name="de Vries M."/>
            <person name="Cruz L.M."/>
            <person name="Souza E.M."/>
        </authorList>
    </citation>
    <scope>NUCLEOTIDE SEQUENCE [LARGE SCALE GENOMIC DNA]</scope>
    <source>
        <strain evidence="2 3">CBS 131958</strain>
    </source>
</reference>
<feature type="domain" description="Carboxylesterase type B" evidence="1">
    <location>
        <begin position="23"/>
        <end position="526"/>
    </location>
</feature>
<accession>A0A0N1HNJ0</accession>